<evidence type="ECO:0000313" key="2">
    <source>
        <dbReference type="EMBL" id="MDP5277281.1"/>
    </source>
</evidence>
<comment type="caution">
    <text evidence="2">The sequence shown here is derived from an EMBL/GenBank/DDBJ whole genome shotgun (WGS) entry which is preliminary data.</text>
</comment>
<dbReference type="Pfam" id="PF17963">
    <property type="entry name" value="Big_9"/>
    <property type="match status" value="1"/>
</dbReference>
<dbReference type="EMBL" id="JAVAMP010000065">
    <property type="protein sequence ID" value="MDP5277281.1"/>
    <property type="molecule type" value="Genomic_DNA"/>
</dbReference>
<evidence type="ECO:0000313" key="3">
    <source>
        <dbReference type="Proteomes" id="UP001231941"/>
    </source>
</evidence>
<sequence length="119" mass="12320">FTVTDLGDGTAEAQTSEAATITITVNPVNTKPAADNQAVETNEGESVEIILTGSDDETNSSELFFNVDESSVQNGTITVEGSEVIYTPAEGYNGPDTFTFTVTDSGDGSAEAEISEVAT</sequence>
<protein>
    <submittedName>
        <fullName evidence="2">Ig-like domain-containing protein</fullName>
    </submittedName>
</protein>
<feature type="non-terminal residue" evidence="2">
    <location>
        <position position="119"/>
    </location>
</feature>
<feature type="non-terminal residue" evidence="2">
    <location>
        <position position="1"/>
    </location>
</feature>
<accession>A0ABT9J6N0</accession>
<reference evidence="2 3" key="1">
    <citation type="submission" date="2023-08" db="EMBL/GenBank/DDBJ databases">
        <authorList>
            <person name="Park J.-S."/>
        </authorList>
    </citation>
    <scope>NUCLEOTIDE SEQUENCE [LARGE SCALE GENOMIC DNA]</scope>
    <source>
        <strain evidence="2 3">2205SS18-9</strain>
    </source>
</reference>
<dbReference type="Proteomes" id="UP001231941">
    <property type="component" value="Unassembled WGS sequence"/>
</dbReference>
<feature type="region of interest" description="Disordered" evidence="1">
    <location>
        <begin position="88"/>
        <end position="119"/>
    </location>
</feature>
<gene>
    <name evidence="2" type="ORF">Q5Y73_24685</name>
</gene>
<organism evidence="2 3">
    <name type="scientific">Chengkuizengella axinellae</name>
    <dbReference type="NCBI Taxonomy" id="3064388"/>
    <lineage>
        <taxon>Bacteria</taxon>
        <taxon>Bacillati</taxon>
        <taxon>Bacillota</taxon>
        <taxon>Bacilli</taxon>
        <taxon>Bacillales</taxon>
        <taxon>Paenibacillaceae</taxon>
        <taxon>Chengkuizengella</taxon>
    </lineage>
</organism>
<proteinExistence type="predicted"/>
<keyword evidence="3" id="KW-1185">Reference proteome</keyword>
<feature type="compositionally biased region" description="Polar residues" evidence="1">
    <location>
        <begin position="96"/>
        <end position="106"/>
    </location>
</feature>
<evidence type="ECO:0000256" key="1">
    <source>
        <dbReference type="SAM" id="MobiDB-lite"/>
    </source>
</evidence>
<dbReference type="RefSeq" id="WP_305994578.1">
    <property type="nucleotide sequence ID" value="NZ_JAVAMP010000065.1"/>
</dbReference>
<name>A0ABT9J6N0_9BACL</name>
<dbReference type="Gene3D" id="2.60.40.3440">
    <property type="match status" value="1"/>
</dbReference>